<dbReference type="AlphaFoldDB" id="A0A239C8Q3"/>
<dbReference type="OrthoDB" id="9785951at2"/>
<dbReference type="InterPro" id="IPR024654">
    <property type="entry name" value="Calcineurin-like_PHP_lpxH"/>
</dbReference>
<dbReference type="PROSITE" id="PS01269">
    <property type="entry name" value="UPF0025"/>
    <property type="match status" value="1"/>
</dbReference>
<dbReference type="RefSeq" id="WP_089397507.1">
    <property type="nucleotide sequence ID" value="NZ_FZOT01000001.1"/>
</dbReference>
<keyword evidence="7" id="KW-1185">Reference proteome</keyword>
<sequence>MTTNKPDRLGLVIGLISDTHNLVRPEARHALAGVDCIIHAGDICAPEVLEDLAKIAPVLAVRGNNDRGDWAHGLNEVETLTVEGVRILVIHDLKELRPEDAAGADVVISGHSHKPQISMEGKVIYINPGSAGPRRFKLPISVGFLEIEAGRRKPRLLTLEVD</sequence>
<accession>A0A239C8Q3</accession>
<dbReference type="GO" id="GO:0016787">
    <property type="term" value="F:hydrolase activity"/>
    <property type="evidence" value="ECO:0007669"/>
    <property type="project" value="UniProtKB-UniRule"/>
</dbReference>
<evidence type="ECO:0000256" key="1">
    <source>
        <dbReference type="ARBA" id="ARBA00008950"/>
    </source>
</evidence>
<feature type="domain" description="Calcineurin-like phosphoesterase" evidence="5">
    <location>
        <begin position="13"/>
        <end position="149"/>
    </location>
</feature>
<dbReference type="Gene3D" id="3.60.21.10">
    <property type="match status" value="1"/>
</dbReference>
<protein>
    <recommendedName>
        <fullName evidence="4">Phosphoesterase</fullName>
        <ecNumber evidence="4">3.1.4.-</ecNumber>
    </recommendedName>
</protein>
<dbReference type="PANTHER" id="PTHR11124">
    <property type="entry name" value="VACUOLAR SORTING PROTEIN VPS29"/>
    <property type="match status" value="1"/>
</dbReference>
<keyword evidence="3" id="KW-0378">Hydrolase</keyword>
<dbReference type="EC" id="3.1.4.-" evidence="4"/>
<comment type="similarity">
    <text evidence="1 4">Belongs to the metallophosphoesterase superfamily. YfcE family.</text>
</comment>
<name>A0A239C8Q3_9BURK</name>
<dbReference type="Pfam" id="PF12850">
    <property type="entry name" value="Metallophos_2"/>
    <property type="match status" value="1"/>
</dbReference>
<dbReference type="InterPro" id="IPR020935">
    <property type="entry name" value="PdiEstase_YfcE_CS"/>
</dbReference>
<comment type="cofactor">
    <cofactor evidence="4">
        <name>a divalent metal cation</name>
        <dbReference type="ChEBI" id="CHEBI:60240"/>
    </cofactor>
</comment>
<dbReference type="EMBL" id="FZOT01000001">
    <property type="protein sequence ID" value="SNS15824.1"/>
    <property type="molecule type" value="Genomic_DNA"/>
</dbReference>
<dbReference type="InterPro" id="IPR000979">
    <property type="entry name" value="Phosphodiesterase_MJ0936/Vps29"/>
</dbReference>
<gene>
    <name evidence="6" type="ORF">SAMN06265795_101289</name>
</gene>
<organism evidence="6 7">
    <name type="scientific">Noviherbaspirillum humi</name>
    <dbReference type="NCBI Taxonomy" id="1688639"/>
    <lineage>
        <taxon>Bacteria</taxon>
        <taxon>Pseudomonadati</taxon>
        <taxon>Pseudomonadota</taxon>
        <taxon>Betaproteobacteria</taxon>
        <taxon>Burkholderiales</taxon>
        <taxon>Oxalobacteraceae</taxon>
        <taxon>Noviherbaspirillum</taxon>
    </lineage>
</organism>
<dbReference type="Proteomes" id="UP000198284">
    <property type="component" value="Unassembled WGS sequence"/>
</dbReference>
<evidence type="ECO:0000256" key="4">
    <source>
        <dbReference type="RuleBase" id="RU362039"/>
    </source>
</evidence>
<evidence type="ECO:0000259" key="5">
    <source>
        <dbReference type="Pfam" id="PF12850"/>
    </source>
</evidence>
<evidence type="ECO:0000256" key="3">
    <source>
        <dbReference type="ARBA" id="ARBA00022801"/>
    </source>
</evidence>
<dbReference type="SUPFAM" id="SSF56300">
    <property type="entry name" value="Metallo-dependent phosphatases"/>
    <property type="match status" value="1"/>
</dbReference>
<dbReference type="NCBIfam" id="TIGR00040">
    <property type="entry name" value="yfcE"/>
    <property type="match status" value="1"/>
</dbReference>
<proteinExistence type="inferred from homology"/>
<evidence type="ECO:0000256" key="2">
    <source>
        <dbReference type="ARBA" id="ARBA00022723"/>
    </source>
</evidence>
<keyword evidence="2 4" id="KW-0479">Metal-binding</keyword>
<reference evidence="6 7" key="1">
    <citation type="submission" date="2017-06" db="EMBL/GenBank/DDBJ databases">
        <authorList>
            <person name="Kim H.J."/>
            <person name="Triplett B.A."/>
        </authorList>
    </citation>
    <scope>NUCLEOTIDE SEQUENCE [LARGE SCALE GENOMIC DNA]</scope>
    <source>
        <strain evidence="6 7">U15</strain>
    </source>
</reference>
<dbReference type="InterPro" id="IPR029052">
    <property type="entry name" value="Metallo-depent_PP-like"/>
</dbReference>
<evidence type="ECO:0000313" key="7">
    <source>
        <dbReference type="Proteomes" id="UP000198284"/>
    </source>
</evidence>
<evidence type="ECO:0000313" key="6">
    <source>
        <dbReference type="EMBL" id="SNS15824.1"/>
    </source>
</evidence>
<dbReference type="GO" id="GO:0046872">
    <property type="term" value="F:metal ion binding"/>
    <property type="evidence" value="ECO:0007669"/>
    <property type="project" value="UniProtKB-KW"/>
</dbReference>